<dbReference type="KEGG" id="vg:921246"/>
<organismHost>
    <name type="scientific">Tupaia belangeri</name>
    <name type="common">Common tree shrew</name>
    <name type="synonym">Tupaia glis belangeri</name>
    <dbReference type="NCBI Taxonomy" id="37347"/>
</organismHost>
<feature type="compositionally biased region" description="Pro residues" evidence="1">
    <location>
        <begin position="99"/>
        <end position="111"/>
    </location>
</feature>
<feature type="compositionally biased region" description="Basic and acidic residues" evidence="1">
    <location>
        <begin position="66"/>
        <end position="94"/>
    </location>
</feature>
<feature type="region of interest" description="Disordered" evidence="1">
    <location>
        <begin position="57"/>
        <end position="129"/>
    </location>
</feature>
<evidence type="ECO:0000256" key="1">
    <source>
        <dbReference type="SAM" id="MobiDB-lite"/>
    </source>
</evidence>
<evidence type="ECO:0000313" key="2">
    <source>
        <dbReference type="EMBL" id="AAK57071.1"/>
    </source>
</evidence>
<name>Q91TR6_TUHV1</name>
<organism evidence="2 3">
    <name type="scientific">Tupaiid herpesvirus 1 (strain 1)</name>
    <name type="common">TuHV-1</name>
    <name type="synonym">Herpesvirus tupaia (strain 1)</name>
    <dbReference type="NCBI Taxonomy" id="10397"/>
    <lineage>
        <taxon>Viruses</taxon>
        <taxon>Duplodnaviria</taxon>
        <taxon>Heunggongvirae</taxon>
        <taxon>Peploviricota</taxon>
        <taxon>Herviviricetes</taxon>
        <taxon>Herpesvirales</taxon>
        <taxon>Orthoherpesviridae</taxon>
        <taxon>Betaherpesvirinae</taxon>
        <taxon>Quwivirus</taxon>
        <taxon>Quwivirus tupaiidbeta1</taxon>
    </lineage>
</organism>
<feature type="region of interest" description="Disordered" evidence="1">
    <location>
        <begin position="1"/>
        <end position="26"/>
    </location>
</feature>
<reference evidence="2 3" key="1">
    <citation type="journal article" date="2001" name="J. Virol.">
        <title>Analysis and characterization of the complete genome of tupaia (tree shrew) herpesvirus.</title>
        <authorList>
            <person name="Bahr U."/>
            <person name="Darai G."/>
        </authorList>
    </citation>
    <scope>NUCLEOTIDE SEQUENCE [LARGE SCALE GENOMIC DNA]</scope>
    <source>
        <strain evidence="2">2</strain>
    </source>
</reference>
<proteinExistence type="predicted"/>
<protein>
    <submittedName>
        <fullName evidence="2">T29.1</fullName>
    </submittedName>
</protein>
<dbReference type="EMBL" id="AF281817">
    <property type="protein sequence ID" value="AAK57071.1"/>
    <property type="molecule type" value="Genomic_DNA"/>
</dbReference>
<keyword evidence="3" id="KW-1185">Reference proteome</keyword>
<dbReference type="Proteomes" id="UP000137095">
    <property type="component" value="Segment"/>
</dbReference>
<dbReference type="GeneID" id="921246"/>
<evidence type="ECO:0000313" key="3">
    <source>
        <dbReference type="Proteomes" id="UP000137095"/>
    </source>
</evidence>
<accession>Q91TR6</accession>
<sequence>MAGVPDQHPVPRRPVERQPGAGVLVDGATEPISLALQMAPLPIGEGVAEQLPTQVEPRSAVGVVQHVERLERFDPEPAERERTARGDADRRPIERAPAPETPLLPSRPPPSVATALAPAAPRPTPTVAS</sequence>
<feature type="compositionally biased region" description="Pro residues" evidence="1">
    <location>
        <begin position="120"/>
        <end position="129"/>
    </location>
</feature>
<dbReference type="RefSeq" id="NP_116376.1">
    <property type="nucleotide sequence ID" value="NC_002794.1"/>
</dbReference>